<dbReference type="Proteomes" id="UP001570846">
    <property type="component" value="Unassembled WGS sequence"/>
</dbReference>
<dbReference type="InterPro" id="IPR032466">
    <property type="entry name" value="Metal_Hydrolase"/>
</dbReference>
<evidence type="ECO:0000256" key="5">
    <source>
        <dbReference type="ARBA" id="ARBA00021214"/>
    </source>
</evidence>
<dbReference type="EC" id="4.1.1.45" evidence="4"/>
<evidence type="ECO:0000256" key="1">
    <source>
        <dbReference type="ARBA" id="ARBA00005079"/>
    </source>
</evidence>
<comment type="pathway">
    <text evidence="1">Secondary metabolite metabolism; quinolate metabolism.</text>
</comment>
<dbReference type="Gene3D" id="3.20.20.140">
    <property type="entry name" value="Metal-dependent hydrolases"/>
    <property type="match status" value="1"/>
</dbReference>
<sequence>MCQSFRKLSNRSYLFVLFSMSHQPLKIDIHTHILPEKWPDLRERYGYGGFVRLEHHKPCCARMMLDDRFFREIQENSWDPAARMRECDQHGVQVQVLSTVPVMFNYWAKPEHTWDLSKILNDHIAGVVARYPTRFVGLGTLPMQDAGLAIKELERCVKELGLAGVQIGSNINDINLDDAALFPIFEAAADLGAAVFVHPWDMMGEKKMRKYWLPWLVSMPAETSRAICSLIFGGVLERLPKLRLAFAHGGGSFPFTLGRIQHGFDVRPDLCAVDNPVAPENYVGKFWIDSLVHCPTTLDFVVKQFGADKVALGSDYPFPLGELEPGKLIESMPYTQEVKEMLLSGSALQWLGLEKERFMGQVRTQARQG</sequence>
<comment type="subunit">
    <text evidence="3">Monomer.</text>
</comment>
<evidence type="ECO:0000259" key="11">
    <source>
        <dbReference type="Pfam" id="PF04909"/>
    </source>
</evidence>
<dbReference type="RefSeq" id="WP_225840798.1">
    <property type="nucleotide sequence ID" value="NZ_BMMG01000004.1"/>
</dbReference>
<keyword evidence="7" id="KW-0210">Decarboxylase</keyword>
<keyword evidence="9" id="KW-0456">Lyase</keyword>
<dbReference type="PANTHER" id="PTHR21240:SF27">
    <property type="entry name" value="2-AMINO-3-CARBOXYMUCONATE-6-SEMIALDEHYDE DECARBOXYLASE"/>
    <property type="match status" value="1"/>
</dbReference>
<evidence type="ECO:0000256" key="10">
    <source>
        <dbReference type="ARBA" id="ARBA00031120"/>
    </source>
</evidence>
<evidence type="ECO:0000256" key="6">
    <source>
        <dbReference type="ARBA" id="ARBA00022723"/>
    </source>
</evidence>
<dbReference type="EMBL" id="JBGOGF010000003">
    <property type="protein sequence ID" value="MFA1770921.1"/>
    <property type="molecule type" value="Genomic_DNA"/>
</dbReference>
<name>A0ABV4REC6_9BACT</name>
<dbReference type="InterPro" id="IPR032465">
    <property type="entry name" value="ACMSD"/>
</dbReference>
<keyword evidence="13" id="KW-1185">Reference proteome</keyword>
<evidence type="ECO:0000256" key="9">
    <source>
        <dbReference type="ARBA" id="ARBA00023239"/>
    </source>
</evidence>
<keyword evidence="8" id="KW-0862">Zinc</keyword>
<evidence type="ECO:0000256" key="3">
    <source>
        <dbReference type="ARBA" id="ARBA00011245"/>
    </source>
</evidence>
<comment type="similarity">
    <text evidence="2">Belongs to the metallo-dependent hydrolases superfamily. ACMSD family.</text>
</comment>
<accession>A0ABV4REC6</accession>
<dbReference type="SUPFAM" id="SSF51556">
    <property type="entry name" value="Metallo-dependent hydrolases"/>
    <property type="match status" value="1"/>
</dbReference>
<comment type="caution">
    <text evidence="12">The sequence shown here is derived from an EMBL/GenBank/DDBJ whole genome shotgun (WGS) entry which is preliminary data.</text>
</comment>
<keyword evidence="6" id="KW-0479">Metal-binding</keyword>
<dbReference type="PANTHER" id="PTHR21240">
    <property type="entry name" value="2-AMINO-3-CARBOXYLMUCONATE-6-SEMIALDEHYDE DECARBOXYLASE"/>
    <property type="match status" value="1"/>
</dbReference>
<evidence type="ECO:0000256" key="2">
    <source>
        <dbReference type="ARBA" id="ARBA00005871"/>
    </source>
</evidence>
<evidence type="ECO:0000256" key="8">
    <source>
        <dbReference type="ARBA" id="ARBA00022833"/>
    </source>
</evidence>
<dbReference type="InterPro" id="IPR006680">
    <property type="entry name" value="Amidohydro-rel"/>
</dbReference>
<evidence type="ECO:0000313" key="13">
    <source>
        <dbReference type="Proteomes" id="UP001570846"/>
    </source>
</evidence>
<dbReference type="Pfam" id="PF04909">
    <property type="entry name" value="Amidohydro_2"/>
    <property type="match status" value="1"/>
</dbReference>
<organism evidence="12 13">
    <name type="scientific">Rufibacter glacialis</name>
    <dbReference type="NCBI Taxonomy" id="1259555"/>
    <lineage>
        <taxon>Bacteria</taxon>
        <taxon>Pseudomonadati</taxon>
        <taxon>Bacteroidota</taxon>
        <taxon>Cytophagia</taxon>
        <taxon>Cytophagales</taxon>
        <taxon>Hymenobacteraceae</taxon>
        <taxon>Rufibacter</taxon>
    </lineage>
</organism>
<gene>
    <name evidence="12" type="ORF">ACD591_06430</name>
</gene>
<protein>
    <recommendedName>
        <fullName evidence="5">2-amino-3-carboxymuconate-6-semialdehyde decarboxylase</fullName>
        <ecNumber evidence="4">4.1.1.45</ecNumber>
    </recommendedName>
    <alternativeName>
        <fullName evidence="10">Picolinate carboxylase</fullName>
    </alternativeName>
</protein>
<evidence type="ECO:0000313" key="12">
    <source>
        <dbReference type="EMBL" id="MFA1770921.1"/>
    </source>
</evidence>
<reference evidence="12 13" key="1">
    <citation type="submission" date="2024-08" db="EMBL/GenBank/DDBJ databases">
        <authorList>
            <person name="Wei W."/>
        </authorList>
    </citation>
    <scope>NUCLEOTIDE SEQUENCE [LARGE SCALE GENOMIC DNA]</scope>
    <source>
        <strain evidence="12 13">XU2</strain>
    </source>
</reference>
<evidence type="ECO:0000256" key="7">
    <source>
        <dbReference type="ARBA" id="ARBA00022793"/>
    </source>
</evidence>
<proteinExistence type="inferred from homology"/>
<evidence type="ECO:0000256" key="4">
    <source>
        <dbReference type="ARBA" id="ARBA00012365"/>
    </source>
</evidence>
<feature type="domain" description="Amidohydrolase-related" evidence="11">
    <location>
        <begin position="27"/>
        <end position="353"/>
    </location>
</feature>